<protein>
    <submittedName>
        <fullName evidence="10">Insulin-like peptide INSL6</fullName>
    </submittedName>
</protein>
<dbReference type="PANTHER" id="PTHR12004:SF1">
    <property type="entry name" value="INSULIN-LIKE PEPTIDE INSL6"/>
    <property type="match status" value="1"/>
</dbReference>
<evidence type="ECO:0000256" key="7">
    <source>
        <dbReference type="RuleBase" id="RU000406"/>
    </source>
</evidence>
<evidence type="ECO:0000313" key="11">
    <source>
        <dbReference type="Proteomes" id="UP000700334"/>
    </source>
</evidence>
<dbReference type="Proteomes" id="UP000700334">
    <property type="component" value="Unassembled WGS sequence"/>
</dbReference>
<accession>A0A8J6AUQ0</accession>
<keyword evidence="6" id="KW-1015">Disulfide bond</keyword>
<keyword evidence="5" id="KW-0372">Hormone</keyword>
<dbReference type="Pfam" id="PF00049">
    <property type="entry name" value="Insulin"/>
    <property type="match status" value="1"/>
</dbReference>
<evidence type="ECO:0000256" key="5">
    <source>
        <dbReference type="ARBA" id="ARBA00022702"/>
    </source>
</evidence>
<dbReference type="InterPro" id="IPR022353">
    <property type="entry name" value="Insulin_CS"/>
</dbReference>
<evidence type="ECO:0000256" key="8">
    <source>
        <dbReference type="SAM" id="SignalP"/>
    </source>
</evidence>
<evidence type="ECO:0000256" key="1">
    <source>
        <dbReference type="ARBA" id="ARBA00004613"/>
    </source>
</evidence>
<gene>
    <name evidence="10" type="ORF">J0S82_011921</name>
</gene>
<keyword evidence="11" id="KW-1185">Reference proteome</keyword>
<comment type="subcellular location">
    <subcellularLocation>
        <location evidence="1 7">Secreted</location>
    </subcellularLocation>
</comment>
<dbReference type="SMART" id="SM00078">
    <property type="entry name" value="IlGF"/>
    <property type="match status" value="1"/>
</dbReference>
<evidence type="ECO:0000256" key="3">
    <source>
        <dbReference type="ARBA" id="ARBA00022525"/>
    </source>
</evidence>
<reference evidence="10" key="1">
    <citation type="journal article" date="2021" name="Evol. Appl.">
        <title>The genome of the Pyrenean desman and the effects of bottlenecks and inbreeding on the genomic landscape of an endangered species.</title>
        <authorList>
            <person name="Escoda L."/>
            <person name="Castresana J."/>
        </authorList>
    </citation>
    <scope>NUCLEOTIDE SEQUENCE</scope>
    <source>
        <strain evidence="10">IBE-C5619</strain>
    </source>
</reference>
<sequence length="207" mass="24037">MRGPSYLCLLWLGLLWLRFSLELSTTGKARKLCGRHLLKEIVKLCGKTNWSHFEEETPHRPLLSQATKVEAFIPDQFQSSQTTFQAWGRGTNPVSMPASQEEAINSGDMQSLHEYQHKKANLLPDKTKKLSLLQDINPYIHKLVEFQKKNTYKIKTLSNLFWGDHPQRKRRGYSEKCCLKGCTKEELSIACRPYIDYKSLKKKDHQL</sequence>
<dbReference type="PRINTS" id="PR00276">
    <property type="entry name" value="INSULINFAMLY"/>
</dbReference>
<keyword evidence="3 7" id="KW-0964">Secreted</keyword>
<feature type="signal peptide" evidence="8">
    <location>
        <begin position="1"/>
        <end position="22"/>
    </location>
</feature>
<dbReference type="CDD" id="cd04365">
    <property type="entry name" value="IlGF_relaxin_like"/>
    <property type="match status" value="1"/>
</dbReference>
<evidence type="ECO:0000256" key="6">
    <source>
        <dbReference type="ARBA" id="ARBA00023157"/>
    </source>
</evidence>
<dbReference type="AlphaFoldDB" id="A0A8J6AUQ0"/>
<dbReference type="InterPro" id="IPR016179">
    <property type="entry name" value="Insulin-like"/>
</dbReference>
<dbReference type="Gene3D" id="1.10.100.10">
    <property type="entry name" value="Insulin-like"/>
    <property type="match status" value="1"/>
</dbReference>
<evidence type="ECO:0000256" key="2">
    <source>
        <dbReference type="ARBA" id="ARBA00009034"/>
    </source>
</evidence>
<comment type="caution">
    <text evidence="10">The sequence shown here is derived from an EMBL/GenBank/DDBJ whole genome shotgun (WGS) entry which is preliminary data.</text>
</comment>
<organism evidence="10 11">
    <name type="scientific">Galemys pyrenaicus</name>
    <name type="common">Iberian desman</name>
    <name type="synonym">Pyrenean desman</name>
    <dbReference type="NCBI Taxonomy" id="202257"/>
    <lineage>
        <taxon>Eukaryota</taxon>
        <taxon>Metazoa</taxon>
        <taxon>Chordata</taxon>
        <taxon>Craniata</taxon>
        <taxon>Vertebrata</taxon>
        <taxon>Euteleostomi</taxon>
        <taxon>Mammalia</taxon>
        <taxon>Eutheria</taxon>
        <taxon>Laurasiatheria</taxon>
        <taxon>Eulipotyphla</taxon>
        <taxon>Talpidae</taxon>
        <taxon>Galemys</taxon>
    </lineage>
</organism>
<dbReference type="PROSITE" id="PS00262">
    <property type="entry name" value="INSULIN"/>
    <property type="match status" value="1"/>
</dbReference>
<dbReference type="InterPro" id="IPR022352">
    <property type="entry name" value="Ins/IGF/rlx"/>
</dbReference>
<feature type="domain" description="Insulin-like" evidence="9">
    <location>
        <begin position="30"/>
        <end position="191"/>
    </location>
</feature>
<dbReference type="InterPro" id="IPR051042">
    <property type="entry name" value="Repro_Hormone_Insulin-like"/>
</dbReference>
<name>A0A8J6AUQ0_GALPY</name>
<dbReference type="GO" id="GO:0005179">
    <property type="term" value="F:hormone activity"/>
    <property type="evidence" value="ECO:0007669"/>
    <property type="project" value="UniProtKB-KW"/>
</dbReference>
<dbReference type="PANTHER" id="PTHR12004">
    <property type="entry name" value="RELAXIN"/>
    <property type="match status" value="1"/>
</dbReference>
<comment type="similarity">
    <text evidence="2 7">Belongs to the insulin family.</text>
</comment>
<evidence type="ECO:0000256" key="4">
    <source>
        <dbReference type="ARBA" id="ARBA00022685"/>
    </source>
</evidence>
<dbReference type="GO" id="GO:0005576">
    <property type="term" value="C:extracellular region"/>
    <property type="evidence" value="ECO:0007669"/>
    <property type="project" value="UniProtKB-SubCell"/>
</dbReference>
<dbReference type="CDD" id="cd00101">
    <property type="entry name" value="IlGF_like"/>
    <property type="match status" value="1"/>
</dbReference>
<evidence type="ECO:0000259" key="9">
    <source>
        <dbReference type="SMART" id="SM00078"/>
    </source>
</evidence>
<evidence type="ECO:0000313" key="10">
    <source>
        <dbReference type="EMBL" id="KAG8523707.1"/>
    </source>
</evidence>
<dbReference type="InterPro" id="IPR036438">
    <property type="entry name" value="Insulin-like_sf"/>
</dbReference>
<dbReference type="SUPFAM" id="SSF56994">
    <property type="entry name" value="Insulin-like"/>
    <property type="match status" value="1"/>
</dbReference>
<feature type="chain" id="PRO_5035145192" evidence="8">
    <location>
        <begin position="23"/>
        <end position="207"/>
    </location>
</feature>
<proteinExistence type="inferred from homology"/>
<dbReference type="OrthoDB" id="9659760at2759"/>
<keyword evidence="8" id="KW-0732">Signal</keyword>
<dbReference type="EMBL" id="JAGFMF010011403">
    <property type="protein sequence ID" value="KAG8523707.1"/>
    <property type="molecule type" value="Genomic_DNA"/>
</dbReference>
<keyword evidence="4" id="KW-0165">Cleavage on pair of basic residues</keyword>